<feature type="domain" description="SnoaL-like" evidence="1">
    <location>
        <begin position="11"/>
        <end position="100"/>
    </location>
</feature>
<evidence type="ECO:0000259" key="1">
    <source>
        <dbReference type="Pfam" id="PF12680"/>
    </source>
</evidence>
<dbReference type="SUPFAM" id="SSF54427">
    <property type="entry name" value="NTF2-like"/>
    <property type="match status" value="1"/>
</dbReference>
<evidence type="ECO:0000313" key="2">
    <source>
        <dbReference type="EMBL" id="GAA5200031.1"/>
    </source>
</evidence>
<keyword evidence="3" id="KW-1185">Reference proteome</keyword>
<gene>
    <name evidence="2" type="ORF">GCM10023346_41150</name>
</gene>
<dbReference type="EMBL" id="BAABKK010000031">
    <property type="protein sequence ID" value="GAA5200031.1"/>
    <property type="molecule type" value="Genomic_DNA"/>
</dbReference>
<proteinExistence type="predicted"/>
<dbReference type="Gene3D" id="3.10.450.50">
    <property type="match status" value="1"/>
</dbReference>
<protein>
    <recommendedName>
        <fullName evidence="1">SnoaL-like domain-containing protein</fullName>
    </recommendedName>
</protein>
<dbReference type="InterPro" id="IPR032710">
    <property type="entry name" value="NTF2-like_dom_sf"/>
</dbReference>
<sequence>MATSEANKETVARLFDAFRAGDTEAFNELIVQDYKQHNPQAGDGLQAVKDFFSQFGPVDVEVHRVIAEGDFVAVHSHYKTFNSAGVDIFRFSEDGKIIEHWDVLQEVPATTASGNDMFSQLS</sequence>
<organism evidence="2 3">
    <name type="scientific">Arthrobacter gyeryongensis</name>
    <dbReference type="NCBI Taxonomy" id="1650592"/>
    <lineage>
        <taxon>Bacteria</taxon>
        <taxon>Bacillati</taxon>
        <taxon>Actinomycetota</taxon>
        <taxon>Actinomycetes</taxon>
        <taxon>Micrococcales</taxon>
        <taxon>Micrococcaceae</taxon>
        <taxon>Arthrobacter</taxon>
    </lineage>
</organism>
<reference evidence="3" key="1">
    <citation type="journal article" date="2019" name="Int. J. Syst. Evol. Microbiol.">
        <title>The Global Catalogue of Microorganisms (GCM) 10K type strain sequencing project: providing services to taxonomists for standard genome sequencing and annotation.</title>
        <authorList>
            <consortium name="The Broad Institute Genomics Platform"/>
            <consortium name="The Broad Institute Genome Sequencing Center for Infectious Disease"/>
            <person name="Wu L."/>
            <person name="Ma J."/>
        </authorList>
    </citation>
    <scope>NUCLEOTIDE SEQUENCE [LARGE SCALE GENOMIC DNA]</scope>
    <source>
        <strain evidence="3">JCM 18514</strain>
    </source>
</reference>
<dbReference type="InterPro" id="IPR037401">
    <property type="entry name" value="SnoaL-like"/>
</dbReference>
<dbReference type="Proteomes" id="UP001500200">
    <property type="component" value="Unassembled WGS sequence"/>
</dbReference>
<dbReference type="RefSeq" id="WP_345452233.1">
    <property type="nucleotide sequence ID" value="NZ_BAABKK010000031.1"/>
</dbReference>
<evidence type="ECO:0000313" key="3">
    <source>
        <dbReference type="Proteomes" id="UP001500200"/>
    </source>
</evidence>
<dbReference type="Pfam" id="PF12680">
    <property type="entry name" value="SnoaL_2"/>
    <property type="match status" value="1"/>
</dbReference>
<name>A0ABP9SPZ2_9MICC</name>
<accession>A0ABP9SPZ2</accession>
<comment type="caution">
    <text evidence="2">The sequence shown here is derived from an EMBL/GenBank/DDBJ whole genome shotgun (WGS) entry which is preliminary data.</text>
</comment>